<dbReference type="AlphaFoldDB" id="A0AAN0RUW5"/>
<accession>A0AAN0RUW5</accession>
<proteinExistence type="predicted"/>
<keyword evidence="3" id="KW-1185">Reference proteome</keyword>
<dbReference type="Proteomes" id="UP000029413">
    <property type="component" value="Chromosome 1"/>
</dbReference>
<keyword evidence="1" id="KW-0812">Transmembrane</keyword>
<protein>
    <submittedName>
        <fullName evidence="2">Uncharacterized protein</fullName>
    </submittedName>
</protein>
<dbReference type="EMBL" id="CP007783">
    <property type="protein sequence ID" value="AIO34166.1"/>
    <property type="molecule type" value="Genomic_DNA"/>
</dbReference>
<evidence type="ECO:0000313" key="2">
    <source>
        <dbReference type="EMBL" id="AIO34166.1"/>
    </source>
</evidence>
<name>A0AAN0RUW5_9BURK</name>
<keyword evidence="1" id="KW-1133">Transmembrane helix</keyword>
<sequence length="265" mass="29218">MSLPETQGRTTHEGNYATQQTHTLEKGILDAAIAQFEAVAAKFAADAIKDSKTRERYMAHIKEVSDETRRQVEGGHLSVKDGAVYINQLRDKLFVEYRKYTSAIGVAKAEKIKLKSRGFDYYLNKYSQRDFSKPFSELTELERNKVYYSVIKAAGRPNDDVNASIRKMRVMAKTAILVTSLFAVGAIINADDKVKEAARQGSIIAGSMLGGGIAGLFVSFVCGPAEPVCAAILVYIGTSAGAITGEMANDVYQDELDEFYRWTSR</sequence>
<dbReference type="KEGG" id="bcen:DM39_1461"/>
<feature type="transmembrane region" description="Helical" evidence="1">
    <location>
        <begin position="202"/>
        <end position="221"/>
    </location>
</feature>
<keyword evidence="1" id="KW-0472">Membrane</keyword>
<organism evidence="2 3">
    <name type="scientific">Burkholderia cenocepacia</name>
    <dbReference type="NCBI Taxonomy" id="95486"/>
    <lineage>
        <taxon>Bacteria</taxon>
        <taxon>Pseudomonadati</taxon>
        <taxon>Pseudomonadota</taxon>
        <taxon>Betaproteobacteria</taxon>
        <taxon>Burkholderiales</taxon>
        <taxon>Burkholderiaceae</taxon>
        <taxon>Burkholderia</taxon>
        <taxon>Burkholderia cepacia complex</taxon>
    </lineage>
</organism>
<gene>
    <name evidence="2" type="ORF">DM39_1461</name>
</gene>
<feature type="transmembrane region" description="Helical" evidence="1">
    <location>
        <begin position="170"/>
        <end position="190"/>
    </location>
</feature>
<evidence type="ECO:0000256" key="1">
    <source>
        <dbReference type="SAM" id="Phobius"/>
    </source>
</evidence>
<reference evidence="2 3" key="1">
    <citation type="submission" date="2014-05" db="EMBL/GenBank/DDBJ databases">
        <authorList>
            <person name="Bishop-Lilly K.A."/>
            <person name="Broomall S.M."/>
            <person name="Chain P.S."/>
            <person name="Chertkov O."/>
            <person name="Coyne S.R."/>
            <person name="Daligault H.E."/>
            <person name="Davenport K.W."/>
            <person name="Erkkila T."/>
            <person name="Frey K.G."/>
            <person name="Gibbons H.S."/>
            <person name="Gu W."/>
            <person name="Jaissle J."/>
            <person name="Johnson S.L."/>
            <person name="Koroleva G.I."/>
            <person name="Ladner J.T."/>
            <person name="Lo C.-C."/>
            <person name="Minogue T.D."/>
            <person name="Munk C."/>
            <person name="Palacios G.F."/>
            <person name="Redden C.L."/>
            <person name="Rosenzweig C.N."/>
            <person name="Scholz M.B."/>
            <person name="Teshima H."/>
            <person name="Xu Y."/>
        </authorList>
    </citation>
    <scope>NUCLEOTIDE SEQUENCE [LARGE SCALE GENOMIC DNA]</scope>
    <source>
        <strain evidence="2 3">DDS 22E-1</strain>
    </source>
</reference>
<evidence type="ECO:0000313" key="3">
    <source>
        <dbReference type="Proteomes" id="UP000029413"/>
    </source>
</evidence>